<proteinExistence type="predicted"/>
<dbReference type="EMBL" id="BDQX01000339">
    <property type="protein sequence ID" value="GBG10626.1"/>
    <property type="molecule type" value="Genomic_DNA"/>
</dbReference>
<keyword evidence="1" id="KW-0472">Membrane</keyword>
<gene>
    <name evidence="2" type="ORF">PAT3040_05377</name>
</gene>
<keyword evidence="3" id="KW-1185">Reference proteome</keyword>
<dbReference type="RefSeq" id="WP_108995092.1">
    <property type="nucleotide sequence ID" value="NZ_BDQX01000339.1"/>
</dbReference>
<reference evidence="2 3" key="1">
    <citation type="submission" date="2017-08" db="EMBL/GenBank/DDBJ databases">
        <title>Substantial Increase in Enzyme Production by Combined Drug-Resistance Mutations in Paenibacillus agaridevorans.</title>
        <authorList>
            <person name="Tanaka Y."/>
            <person name="Funane K."/>
            <person name="Hosaka T."/>
            <person name="Shiwa Y."/>
            <person name="Fujita N."/>
            <person name="Miyazaki T."/>
            <person name="Yoshikawa H."/>
            <person name="Murakami K."/>
            <person name="Kasahara K."/>
            <person name="Inaoka T."/>
            <person name="Hiraga Y."/>
            <person name="Ochi K."/>
        </authorList>
    </citation>
    <scope>NUCLEOTIDE SEQUENCE [LARGE SCALE GENOMIC DNA]</scope>
    <source>
        <strain evidence="2 3">T-3040</strain>
    </source>
</reference>
<keyword evidence="1" id="KW-0812">Transmembrane</keyword>
<sequence length="124" mass="13608">MFAIAGAVLFAVVAIMTILVAFGLPLGEFTMGGKYKVLPVRLRYAAVISFIVQLFAIVVILQAGGWLPFWFSETATKYICMFFAAYLSLNTVANLFSVSKKEKYAATPLSAAAAICFWMESIRM</sequence>
<organism evidence="2 3">
    <name type="scientific">Paenibacillus agaridevorans</name>
    <dbReference type="NCBI Taxonomy" id="171404"/>
    <lineage>
        <taxon>Bacteria</taxon>
        <taxon>Bacillati</taxon>
        <taxon>Bacillota</taxon>
        <taxon>Bacilli</taxon>
        <taxon>Bacillales</taxon>
        <taxon>Paenibacillaceae</taxon>
        <taxon>Paenibacillus</taxon>
    </lineage>
</organism>
<name>A0A2R5EV96_9BACL</name>
<comment type="caution">
    <text evidence="2">The sequence shown here is derived from an EMBL/GenBank/DDBJ whole genome shotgun (WGS) entry which is preliminary data.</text>
</comment>
<evidence type="ECO:0000256" key="1">
    <source>
        <dbReference type="SAM" id="Phobius"/>
    </source>
</evidence>
<dbReference type="AlphaFoldDB" id="A0A2R5EV96"/>
<accession>A0A2R5EV96</accession>
<evidence type="ECO:0000313" key="2">
    <source>
        <dbReference type="EMBL" id="GBG10626.1"/>
    </source>
</evidence>
<protein>
    <submittedName>
        <fullName evidence="2">Uncharacterized protein</fullName>
    </submittedName>
</protein>
<feature type="transmembrane region" description="Helical" evidence="1">
    <location>
        <begin position="47"/>
        <end position="71"/>
    </location>
</feature>
<keyword evidence="1" id="KW-1133">Transmembrane helix</keyword>
<feature type="transmembrane region" description="Helical" evidence="1">
    <location>
        <begin position="78"/>
        <end position="98"/>
    </location>
</feature>
<dbReference type="Proteomes" id="UP000245202">
    <property type="component" value="Unassembled WGS sequence"/>
</dbReference>
<evidence type="ECO:0000313" key="3">
    <source>
        <dbReference type="Proteomes" id="UP000245202"/>
    </source>
</evidence>